<keyword evidence="4" id="KW-1185">Reference proteome</keyword>
<dbReference type="SUPFAM" id="SSF88713">
    <property type="entry name" value="Glycoside hydrolase/deacetylase"/>
    <property type="match status" value="1"/>
</dbReference>
<dbReference type="PANTHER" id="PTHR34216">
    <property type="match status" value="1"/>
</dbReference>
<dbReference type="Gene3D" id="2.30.30.40">
    <property type="entry name" value="SH3 Domains"/>
    <property type="match status" value="1"/>
</dbReference>
<reference evidence="3 4" key="1">
    <citation type="submission" date="2020-08" db="EMBL/GenBank/DDBJ databases">
        <title>A Genomic Blueprint of the Chicken Gut Microbiome.</title>
        <authorList>
            <person name="Gilroy R."/>
            <person name="Ravi A."/>
            <person name="Getino M."/>
            <person name="Pursley I."/>
            <person name="Horton D.L."/>
            <person name="Alikhan N.-F."/>
            <person name="Baker D."/>
            <person name="Gharbi K."/>
            <person name="Hall N."/>
            <person name="Watson M."/>
            <person name="Adriaenssens E.M."/>
            <person name="Foster-Nyarko E."/>
            <person name="Jarju S."/>
            <person name="Secka A."/>
            <person name="Antonio M."/>
            <person name="Oren A."/>
            <person name="Chaudhuri R."/>
            <person name="La Ragione R.M."/>
            <person name="Hildebrand F."/>
            <person name="Pallen M.J."/>
        </authorList>
    </citation>
    <scope>NUCLEOTIDE SEQUENCE [LARGE SCALE GENOMIC DNA]</scope>
    <source>
        <strain evidence="3 4">A46</strain>
    </source>
</reference>
<proteinExistence type="predicted"/>
<dbReference type="Gene3D" id="3.20.20.370">
    <property type="entry name" value="Glycoside hydrolase/deacetylase"/>
    <property type="match status" value="1"/>
</dbReference>
<evidence type="ECO:0000313" key="4">
    <source>
        <dbReference type="Proteomes" id="UP000619101"/>
    </source>
</evidence>
<organism evidence="3 4">
    <name type="scientific">Solibacillus faecavium</name>
    <dbReference type="NCBI Taxonomy" id="2762221"/>
    <lineage>
        <taxon>Bacteria</taxon>
        <taxon>Bacillati</taxon>
        <taxon>Bacillota</taxon>
        <taxon>Bacilli</taxon>
        <taxon>Bacillales</taxon>
        <taxon>Caryophanaceae</taxon>
        <taxon>Solibacillus</taxon>
    </lineage>
</organism>
<dbReference type="InterPro" id="IPR002509">
    <property type="entry name" value="NODB_dom"/>
</dbReference>
<protein>
    <submittedName>
        <fullName evidence="3">Polysaccharide deacetylase family protein</fullName>
    </submittedName>
</protein>
<dbReference type="PROSITE" id="PS51677">
    <property type="entry name" value="NODB"/>
    <property type="match status" value="1"/>
</dbReference>
<evidence type="ECO:0000256" key="1">
    <source>
        <dbReference type="ARBA" id="ARBA00022729"/>
    </source>
</evidence>
<evidence type="ECO:0000313" key="3">
    <source>
        <dbReference type="EMBL" id="MBD8038196.1"/>
    </source>
</evidence>
<name>A0ABR8Y1W7_9BACL</name>
<feature type="domain" description="NodB homology" evidence="2">
    <location>
        <begin position="249"/>
        <end position="424"/>
    </location>
</feature>
<dbReference type="RefSeq" id="WP_191701258.1">
    <property type="nucleotide sequence ID" value="NZ_JACSPZ010000009.1"/>
</dbReference>
<comment type="caution">
    <text evidence="3">The sequence shown here is derived from an EMBL/GenBank/DDBJ whole genome shotgun (WGS) entry which is preliminary data.</text>
</comment>
<dbReference type="Pfam" id="PF01522">
    <property type="entry name" value="Polysacc_deac_1"/>
    <property type="match status" value="1"/>
</dbReference>
<dbReference type="PANTHER" id="PTHR34216:SF13">
    <property type="entry name" value="XYLANASE_CHITIN DEACETYLASE"/>
    <property type="match status" value="1"/>
</dbReference>
<dbReference type="InterPro" id="IPR051398">
    <property type="entry name" value="Polysacch_Deacetylase"/>
</dbReference>
<keyword evidence="1" id="KW-0732">Signal</keyword>
<sequence length="424" mass="47733">MKKVITVGVFAACVLLIAIQYKSFGQNIERAVANENDVVQVGNEFQIEQATHLFEKVLLIEEAQPIYIKEKALVEIGTVQPGASFAIASEDELFYELRFGKITTFIKKGSATVEKREIQALLNKEVTGSVKADERVAVYEETSFDSAVMLQLEQGFRFPIVGEIGDWFIVKIGERAGYIHSQSVEIDEGIPVLVYHHILPKEEMVTEASTVSVESFEQQMVFLAEEQFETITTAQLYDYLEGRQILSTNSVLITFDDGLLSTKEYAYPILKKHGFTAVQHIISSRTNRYEGEQVFNSEGPLQFFTEYEMEQLADVFYYEAHTDGLHRLNSETGLGVALELSASEIAADLKRNVATLKNATSLAYPFGHYNEEMAKAMKEVGLLIGFTTNEGYANIEQSNYEVNRFGVTEKKTYEQFTSYVKGVF</sequence>
<dbReference type="EMBL" id="JACSPZ010000009">
    <property type="protein sequence ID" value="MBD8038196.1"/>
    <property type="molecule type" value="Genomic_DNA"/>
</dbReference>
<dbReference type="Proteomes" id="UP000619101">
    <property type="component" value="Unassembled WGS sequence"/>
</dbReference>
<dbReference type="CDD" id="cd10966">
    <property type="entry name" value="CE4_yadE_5s"/>
    <property type="match status" value="1"/>
</dbReference>
<accession>A0ABR8Y1W7</accession>
<gene>
    <name evidence="3" type="ORF">H9635_15685</name>
</gene>
<dbReference type="InterPro" id="IPR011330">
    <property type="entry name" value="Glyco_hydro/deAcase_b/a-brl"/>
</dbReference>
<evidence type="ECO:0000259" key="2">
    <source>
        <dbReference type="PROSITE" id="PS51677"/>
    </source>
</evidence>